<feature type="compositionally biased region" description="Low complexity" evidence="1">
    <location>
        <begin position="333"/>
        <end position="346"/>
    </location>
</feature>
<evidence type="ECO:0000313" key="3">
    <source>
        <dbReference type="Proteomes" id="UP000663843"/>
    </source>
</evidence>
<feature type="compositionally biased region" description="Polar residues" evidence="1">
    <location>
        <begin position="348"/>
        <end position="366"/>
    </location>
</feature>
<name>A0A8H2WI39_9AGAM</name>
<gene>
    <name evidence="2" type="ORF">RDB_LOCUS25402</name>
</gene>
<accession>A0A8H2WI39</accession>
<sequence>MLSDRRPPTANSRISAFLESQRGLVSYYAAEGKSVAATWLKQPSEDSCPASPMLVPRTAAAKDNGFSTIAHNATPEPAFSADKQEYSIPESQKHRPSQLKSTRVVPVQLKTSRRKSIDRDQCSDDEPDRLKRLEQRRNRRRARRYAMGVAEGATNREDEASEMDVSRKTNSRQKLQSTDKTGRGKGKAKVTPALLLMQNFSSQSLGKSRLTIRPSLTVGVFNKGKNSGKITKTGRAGRLVPDIVFSESRFLNKTASARNDGGDIEVDSDCSDDHSAHSLEERARQQKSRAIKSSQRSSNKVVLDQVGLSGSPVPSSRSIREESPAWNIEETISSSPSSVKSAVRSPDNGHSASPSVQKDVTISTGRSVWASRLRNSGPHTPAIPDSANLASGSHLPRVPPAQNRTVSAYFALKTTPEEPQHSAGPSIELDRLEENQLGHRVDSCHIATPDPVDPPSTPECLQLEYARLLPAPENPYMRGPEVLSPLTEAVTTGPLSPAINPQDDAIQEWNYEIEPEPERGVQTHFTVGRTKRMDWASEHVWNDSDIPGWEEYHRSQNIFPTEETELHKIHSDLDYDIPFEGVECSDGQARYLYEGSECVYENGEYLENVGAYTLRQGDGNLEYDDLEEETLFEELGDYNAQMEVVQDQEYYQPTEWPIDDTIDFNPDQTNAELDQMTIQDEPMETDDEWTEDAPRLIRVITEASLQDDLIKSMSGHWSVAHKLY</sequence>
<dbReference type="EMBL" id="CAJMWT010001150">
    <property type="protein sequence ID" value="CAE6382449.1"/>
    <property type="molecule type" value="Genomic_DNA"/>
</dbReference>
<evidence type="ECO:0000313" key="2">
    <source>
        <dbReference type="EMBL" id="CAE6382449.1"/>
    </source>
</evidence>
<feature type="region of interest" description="Disordered" evidence="1">
    <location>
        <begin position="256"/>
        <end position="400"/>
    </location>
</feature>
<feature type="compositionally biased region" description="Polar residues" evidence="1">
    <location>
        <begin position="291"/>
        <end position="300"/>
    </location>
</feature>
<feature type="region of interest" description="Disordered" evidence="1">
    <location>
        <begin position="86"/>
        <end position="188"/>
    </location>
</feature>
<dbReference type="Proteomes" id="UP000663843">
    <property type="component" value="Unassembled WGS sequence"/>
</dbReference>
<comment type="caution">
    <text evidence="2">The sequence shown here is derived from an EMBL/GenBank/DDBJ whole genome shotgun (WGS) entry which is preliminary data.</text>
</comment>
<reference evidence="2" key="1">
    <citation type="submission" date="2021-01" db="EMBL/GenBank/DDBJ databases">
        <authorList>
            <person name="Kaushik A."/>
        </authorList>
    </citation>
    <scope>NUCLEOTIDE SEQUENCE</scope>
    <source>
        <strain evidence="2">AG2-2IIIB</strain>
    </source>
</reference>
<feature type="compositionally biased region" description="Basic and acidic residues" evidence="1">
    <location>
        <begin position="115"/>
        <end position="136"/>
    </location>
</feature>
<evidence type="ECO:0000256" key="1">
    <source>
        <dbReference type="SAM" id="MobiDB-lite"/>
    </source>
</evidence>
<feature type="compositionally biased region" description="Basic and acidic residues" evidence="1">
    <location>
        <begin position="271"/>
        <end position="284"/>
    </location>
</feature>
<proteinExistence type="predicted"/>
<organism evidence="2 3">
    <name type="scientific">Rhizoctonia solani</name>
    <dbReference type="NCBI Taxonomy" id="456999"/>
    <lineage>
        <taxon>Eukaryota</taxon>
        <taxon>Fungi</taxon>
        <taxon>Dikarya</taxon>
        <taxon>Basidiomycota</taxon>
        <taxon>Agaricomycotina</taxon>
        <taxon>Agaricomycetes</taxon>
        <taxon>Cantharellales</taxon>
        <taxon>Ceratobasidiaceae</taxon>
        <taxon>Rhizoctonia</taxon>
    </lineage>
</organism>
<protein>
    <submittedName>
        <fullName evidence="2">Uncharacterized protein</fullName>
    </submittedName>
</protein>
<dbReference type="AlphaFoldDB" id="A0A8H2WI39"/>